<comment type="caution">
    <text evidence="3">The sequence shown here is derived from an EMBL/GenBank/DDBJ whole genome shotgun (WGS) entry which is preliminary data.</text>
</comment>
<name>A0A177KZ94_9BACI</name>
<proteinExistence type="predicted"/>
<keyword evidence="1" id="KW-0732">Signal</keyword>
<evidence type="ECO:0000313" key="3">
    <source>
        <dbReference type="EMBL" id="OAH58335.1"/>
    </source>
</evidence>
<evidence type="ECO:0000259" key="2">
    <source>
        <dbReference type="Pfam" id="PF00395"/>
    </source>
</evidence>
<sequence length="100" mass="11225">MDVGERYDEAVSFLYDDRVVKGISATKFGAQQTLTRGEFANLLYGTFLFILDTFYYPFAESVTITSSTTTQIALEKVVPAHYTAEDIVSYVNIINPTLFC</sequence>
<gene>
    <name evidence="3" type="ORF">AWH48_18340</name>
</gene>
<dbReference type="InterPro" id="IPR001119">
    <property type="entry name" value="SLH_dom"/>
</dbReference>
<reference evidence="3 4" key="1">
    <citation type="submission" date="2016-01" db="EMBL/GenBank/DDBJ databases">
        <title>Investigation of taxonomic status of Bacillus aminovorans.</title>
        <authorList>
            <person name="Verma A."/>
            <person name="Pal Y."/>
            <person name="Krishnamurthi S."/>
        </authorList>
    </citation>
    <scope>NUCLEOTIDE SEQUENCE [LARGE SCALE GENOMIC DNA]</scope>
    <source>
        <strain evidence="3 4">DSM 4337</strain>
    </source>
</reference>
<dbReference type="AlphaFoldDB" id="A0A177KZ94"/>
<dbReference type="EMBL" id="LQWZ01000010">
    <property type="protein sequence ID" value="OAH58335.1"/>
    <property type="molecule type" value="Genomic_DNA"/>
</dbReference>
<dbReference type="RefSeq" id="WP_063974634.1">
    <property type="nucleotide sequence ID" value="NZ_LQWZ01000010.1"/>
</dbReference>
<dbReference type="Pfam" id="PF00395">
    <property type="entry name" value="SLH"/>
    <property type="match status" value="1"/>
</dbReference>
<evidence type="ECO:0000256" key="1">
    <source>
        <dbReference type="ARBA" id="ARBA00022729"/>
    </source>
</evidence>
<protein>
    <recommendedName>
        <fullName evidence="2">SLH domain-containing protein</fullName>
    </recommendedName>
</protein>
<dbReference type="Proteomes" id="UP000077271">
    <property type="component" value="Unassembled WGS sequence"/>
</dbReference>
<evidence type="ECO:0000313" key="4">
    <source>
        <dbReference type="Proteomes" id="UP000077271"/>
    </source>
</evidence>
<accession>A0A177KZ94</accession>
<organism evidence="3 4">
    <name type="scientific">Domibacillus aminovorans</name>
    <dbReference type="NCBI Taxonomy" id="29332"/>
    <lineage>
        <taxon>Bacteria</taxon>
        <taxon>Bacillati</taxon>
        <taxon>Bacillota</taxon>
        <taxon>Bacilli</taxon>
        <taxon>Bacillales</taxon>
        <taxon>Bacillaceae</taxon>
        <taxon>Domibacillus</taxon>
    </lineage>
</organism>
<feature type="domain" description="SLH" evidence="2">
    <location>
        <begin position="7"/>
        <end position="40"/>
    </location>
</feature>